<keyword evidence="2 6" id="KW-0813">Transport</keyword>
<feature type="transmembrane region" description="Helical" evidence="6">
    <location>
        <begin position="91"/>
        <end position="109"/>
    </location>
</feature>
<feature type="transmembrane region" description="Helical" evidence="6">
    <location>
        <begin position="442"/>
        <end position="460"/>
    </location>
</feature>
<dbReference type="STRING" id="1430326.B8W66_07360"/>
<evidence type="ECO:0000256" key="6">
    <source>
        <dbReference type="RuleBase" id="RU363058"/>
    </source>
</evidence>
<organism evidence="7 8">
    <name type="scientific">Mycobacterium decipiens</name>
    <dbReference type="NCBI Taxonomy" id="1430326"/>
    <lineage>
        <taxon>Bacteria</taxon>
        <taxon>Bacillati</taxon>
        <taxon>Actinomycetota</taxon>
        <taxon>Actinomycetes</taxon>
        <taxon>Mycobacteriales</taxon>
        <taxon>Mycobacteriaceae</taxon>
        <taxon>Mycobacterium</taxon>
    </lineage>
</organism>
<evidence type="ECO:0000313" key="7">
    <source>
        <dbReference type="EMBL" id="OSC41899.1"/>
    </source>
</evidence>
<accession>A0A1X2LXS3</accession>
<proteinExistence type="inferred from homology"/>
<comment type="caution">
    <text evidence="7">The sequence shown here is derived from an EMBL/GenBank/DDBJ whole genome shotgun (WGS) entry which is preliminary data.</text>
</comment>
<evidence type="ECO:0000313" key="8">
    <source>
        <dbReference type="Proteomes" id="UP000193247"/>
    </source>
</evidence>
<feature type="transmembrane region" description="Helical" evidence="6">
    <location>
        <begin position="535"/>
        <end position="567"/>
    </location>
</feature>
<feature type="transmembrane region" description="Helical" evidence="6">
    <location>
        <begin position="411"/>
        <end position="430"/>
    </location>
</feature>
<dbReference type="InterPro" id="IPR001204">
    <property type="entry name" value="Phos_transporter"/>
</dbReference>
<sequence>MLSAIVQARVYAINRGVANYSHDHFVHLALAGRWPLCRSLLTLDLPTQPGVSKQQKKTKDGHFVASGLQNPPAPTPQHDGFVGFLGPDRQLHLSFSLLLAGSFLLFSWWAVDYVGSGANKVILVFATVVGMFMAFNVGGNDVANSFGTSVGAGTLTMKQALLVAAIFEVSGAMIAGGDVTETIRSGIVDLSGVSIGPTDFLNIMMSALFAAALWLLFANRMGYPVSTTHSIVGGIVGAAVTLGFVSGQGSTALGMVQWDEVGQIAVSWVLSPVLGGVVSYLLYGAVKRHILLYNEEIEQRLLEIKKERIAHRERHRAAFERLNEIQQIAYTGALARDAVAANRRDFDPTELESDYYRELHEIDTKKSSIDAFRALQNWVPLFAAGGSMVIAAMLLFEGFKHMHLGLTTMNNYFIIAMVGAAVWMATFIFAKTLRGESLSRSTFLMFSWMQVFTASGFAFSHGSNDIANAIGPFAAILDVLRTGSIESKAAVPTAAMLTFGITLCAGLWFIGRQVIATVGRNLTTMHPASGFSAELSAAAVVMGATILGLPVSSTHILIGAVLGVGIVNRATNWALMKPIALAWVITLPSAAILSSVGLVTLRAIF</sequence>
<dbReference type="GO" id="GO:0035435">
    <property type="term" value="P:phosphate ion transmembrane transport"/>
    <property type="evidence" value="ECO:0007669"/>
    <property type="project" value="TreeGrafter"/>
</dbReference>
<feature type="transmembrane region" description="Helical" evidence="6">
    <location>
        <begin position="495"/>
        <end position="515"/>
    </location>
</feature>
<dbReference type="EMBL" id="NCXP01000005">
    <property type="protein sequence ID" value="OSC41899.1"/>
    <property type="molecule type" value="Genomic_DNA"/>
</dbReference>
<name>A0A1X2LXS3_9MYCO</name>
<protein>
    <recommendedName>
        <fullName evidence="6">Phosphate transporter</fullName>
    </recommendedName>
</protein>
<dbReference type="AlphaFoldDB" id="A0A1X2LXS3"/>
<dbReference type="OrthoDB" id="9779554at2"/>
<dbReference type="GO" id="GO:0016020">
    <property type="term" value="C:membrane"/>
    <property type="evidence" value="ECO:0007669"/>
    <property type="project" value="UniProtKB-SubCell"/>
</dbReference>
<feature type="transmembrane region" description="Helical" evidence="6">
    <location>
        <begin position="160"/>
        <end position="180"/>
    </location>
</feature>
<dbReference type="Pfam" id="PF01384">
    <property type="entry name" value="PHO4"/>
    <property type="match status" value="1"/>
</dbReference>
<keyword evidence="4 6" id="KW-1133">Transmembrane helix</keyword>
<gene>
    <name evidence="7" type="ORF">B8W66_07360</name>
</gene>
<comment type="subcellular location">
    <subcellularLocation>
        <location evidence="1 6">Membrane</location>
        <topology evidence="1 6">Multi-pass membrane protein</topology>
    </subcellularLocation>
</comment>
<keyword evidence="3 6" id="KW-0812">Transmembrane</keyword>
<evidence type="ECO:0000256" key="2">
    <source>
        <dbReference type="ARBA" id="ARBA00022448"/>
    </source>
</evidence>
<dbReference type="PANTHER" id="PTHR11101">
    <property type="entry name" value="PHOSPHATE TRANSPORTER"/>
    <property type="match status" value="1"/>
</dbReference>
<dbReference type="GO" id="GO:0005315">
    <property type="term" value="F:phosphate transmembrane transporter activity"/>
    <property type="evidence" value="ECO:0007669"/>
    <property type="project" value="InterPro"/>
</dbReference>
<reference evidence="7 8" key="1">
    <citation type="submission" date="2017-04" db="EMBL/GenBank/DDBJ databases">
        <title>The new phylogeny of genus Mycobacterium.</title>
        <authorList>
            <person name="Tortoli E."/>
            <person name="Trovato A."/>
            <person name="Cirillo D.M."/>
        </authorList>
    </citation>
    <scope>NUCLEOTIDE SEQUENCE [LARGE SCALE GENOMIC DNA]</scope>
    <source>
        <strain evidence="7 8">TBL 1200985</strain>
    </source>
</reference>
<feature type="transmembrane region" description="Helical" evidence="6">
    <location>
        <begin position="261"/>
        <end position="283"/>
    </location>
</feature>
<evidence type="ECO:0000256" key="1">
    <source>
        <dbReference type="ARBA" id="ARBA00004141"/>
    </source>
</evidence>
<feature type="transmembrane region" description="Helical" evidence="6">
    <location>
        <begin position="378"/>
        <end position="399"/>
    </location>
</feature>
<feature type="transmembrane region" description="Helical" evidence="6">
    <location>
        <begin position="230"/>
        <end position="249"/>
    </location>
</feature>
<dbReference type="Proteomes" id="UP000193247">
    <property type="component" value="Unassembled WGS sequence"/>
</dbReference>
<feature type="transmembrane region" description="Helical" evidence="6">
    <location>
        <begin position="200"/>
        <end position="218"/>
    </location>
</feature>
<keyword evidence="5 6" id="KW-0472">Membrane</keyword>
<feature type="transmembrane region" description="Helical" evidence="6">
    <location>
        <begin position="579"/>
        <end position="604"/>
    </location>
</feature>
<evidence type="ECO:0000256" key="3">
    <source>
        <dbReference type="ARBA" id="ARBA00022692"/>
    </source>
</evidence>
<dbReference type="PANTHER" id="PTHR11101:SF80">
    <property type="entry name" value="PHOSPHATE TRANSPORTER"/>
    <property type="match status" value="1"/>
</dbReference>
<evidence type="ECO:0000256" key="5">
    <source>
        <dbReference type="ARBA" id="ARBA00023136"/>
    </source>
</evidence>
<feature type="transmembrane region" description="Helical" evidence="6">
    <location>
        <begin position="121"/>
        <end position="139"/>
    </location>
</feature>
<comment type="similarity">
    <text evidence="6">Belongs to the inorganic phosphate transporter (PiT) (TC 2.A.20) family.</text>
</comment>
<keyword evidence="6" id="KW-0592">Phosphate transport</keyword>
<evidence type="ECO:0000256" key="4">
    <source>
        <dbReference type="ARBA" id="ARBA00022989"/>
    </source>
</evidence>
<keyword evidence="8" id="KW-1185">Reference proteome</keyword>